<feature type="coiled-coil region" evidence="1">
    <location>
        <begin position="256"/>
        <end position="373"/>
    </location>
</feature>
<proteinExistence type="predicted"/>
<comment type="caution">
    <text evidence="3">The sequence shown here is derived from an EMBL/GenBank/DDBJ whole genome shotgun (WGS) entry which is preliminary data.</text>
</comment>
<reference evidence="3 4" key="1">
    <citation type="submission" date="2019-01" db="EMBL/GenBank/DDBJ databases">
        <title>Genomes sequencing and comparative genomics of infectious freshwater microsporidia, Cucumispora dikerogammari and Thelohania contejeani.</title>
        <authorList>
            <person name="Cormier A."/>
            <person name="Giraud I."/>
            <person name="Wattier R."/>
            <person name="Teixeira M."/>
            <person name="Grandjean F."/>
            <person name="Rigaud T."/>
            <person name="Cordaux R."/>
        </authorList>
    </citation>
    <scope>NUCLEOTIDE SEQUENCE [LARGE SCALE GENOMIC DNA]</scope>
    <source>
        <strain evidence="3">T1</strain>
        <tissue evidence="3">Spores</tissue>
    </source>
</reference>
<evidence type="ECO:0000256" key="1">
    <source>
        <dbReference type="SAM" id="Coils"/>
    </source>
</evidence>
<protein>
    <submittedName>
        <fullName evidence="3">Uncharacterized protein</fullName>
    </submittedName>
</protein>
<sequence>MKRRNSTQSPNKTPKKKTSKYKIYINSPNTNLEDLKFKSAFPSESTDDIRLESLINNILNQPDPESSVNFQNNKNLVKRNKITKDIVINKDDDTILEYSKHTADMYMADSDSISINDKTAIQLSLITTDQSKEKAQTDVVIFKNEKTRHDITRTKMKEENLDSQNHKKKEIHTNEKDKMIPELIKKYLETKIEVNENKEKESIGVKKTVECIKKEHREEEVINEILKECEKLIVDIQKKIQIHYKNINNHDLMKTIQELTSQLNNRNKMIDILTRKIKEKEQEIEILKDKAEVINTNPNTKQLKDSLDQLIENVKITKKEYNLEINELTKKIKESKKENYLLLNKLQNYKKIINELVNKIKEEKESKNIIEDLREYINKNDR</sequence>
<keyword evidence="4" id="KW-1185">Reference proteome</keyword>
<evidence type="ECO:0000313" key="3">
    <source>
        <dbReference type="EMBL" id="KAF7684232.1"/>
    </source>
</evidence>
<dbReference type="Proteomes" id="UP001516464">
    <property type="component" value="Unassembled WGS sequence"/>
</dbReference>
<evidence type="ECO:0000313" key="4">
    <source>
        <dbReference type="Proteomes" id="UP001516464"/>
    </source>
</evidence>
<dbReference type="EMBL" id="SBIQ01000022">
    <property type="protein sequence ID" value="KAF7684232.1"/>
    <property type="molecule type" value="Genomic_DNA"/>
</dbReference>
<evidence type="ECO:0000256" key="2">
    <source>
        <dbReference type="SAM" id="MobiDB-lite"/>
    </source>
</evidence>
<accession>A0ABQ7I1F1</accession>
<gene>
    <name evidence="3" type="ORF">TCON_0574</name>
</gene>
<organism evidence="3 4">
    <name type="scientific">Astathelohania contejeani</name>
    <dbReference type="NCBI Taxonomy" id="164912"/>
    <lineage>
        <taxon>Eukaryota</taxon>
        <taxon>Fungi</taxon>
        <taxon>Fungi incertae sedis</taxon>
        <taxon>Microsporidia</taxon>
        <taxon>Astathelohaniidae</taxon>
        <taxon>Astathelohania</taxon>
    </lineage>
</organism>
<keyword evidence="1" id="KW-0175">Coiled coil</keyword>
<feature type="region of interest" description="Disordered" evidence="2">
    <location>
        <begin position="1"/>
        <end position="20"/>
    </location>
</feature>
<name>A0ABQ7I1F1_9MICR</name>